<feature type="compositionally biased region" description="Polar residues" evidence="12">
    <location>
        <begin position="74"/>
        <end position="92"/>
    </location>
</feature>
<reference evidence="13" key="1">
    <citation type="submission" date="2015-07" db="EMBL/GenBank/DDBJ databases">
        <title>MeaNS - Measles Nucleotide Surveillance Program.</title>
        <authorList>
            <person name="Tran T."/>
            <person name="Druce J."/>
        </authorList>
    </citation>
    <scope>NUCLEOTIDE SEQUENCE</scope>
    <source>
        <strain evidence="13">UCB-OBI-ISO-001</strain>
        <tissue evidence="13">Gonad</tissue>
    </source>
</reference>
<dbReference type="PROSITE" id="PS00821">
    <property type="entry name" value="CYTO_HEME_LYASE_1"/>
    <property type="match status" value="1"/>
</dbReference>
<dbReference type="OMA" id="ARIRFWM"/>
<feature type="compositionally biased region" description="Low complexity" evidence="12">
    <location>
        <begin position="343"/>
        <end position="357"/>
    </location>
</feature>
<evidence type="ECO:0000256" key="11">
    <source>
        <dbReference type="RuleBase" id="RU363130"/>
    </source>
</evidence>
<name>A0A0L8FQY0_OCTBM</name>
<evidence type="ECO:0000256" key="3">
    <source>
        <dbReference type="ARBA" id="ARBA00022617"/>
    </source>
</evidence>
<dbReference type="STRING" id="37653.A0A0L8FQY0"/>
<feature type="region of interest" description="Disordered" evidence="12">
    <location>
        <begin position="21"/>
        <end position="144"/>
    </location>
</feature>
<evidence type="ECO:0000256" key="12">
    <source>
        <dbReference type="SAM" id="MobiDB-lite"/>
    </source>
</evidence>
<dbReference type="PROSITE" id="PS00822">
    <property type="entry name" value="CYTO_HEME_LYASE_2"/>
    <property type="match status" value="1"/>
</dbReference>
<proteinExistence type="inferred from homology"/>
<keyword evidence="4 11" id="KW-0479">Metal-binding</keyword>
<keyword evidence="8 11" id="KW-0472">Membrane</keyword>
<comment type="function">
    <text evidence="11">Lyase that catalyzes the covalent linking of the heme group to the cytochrome C apoprotein to produce the mature functional cytochrome.</text>
</comment>
<feature type="region of interest" description="Disordered" evidence="12">
    <location>
        <begin position="330"/>
        <end position="357"/>
    </location>
</feature>
<evidence type="ECO:0000256" key="10">
    <source>
        <dbReference type="ARBA" id="ARBA00023944"/>
    </source>
</evidence>
<dbReference type="PANTHER" id="PTHR12743">
    <property type="entry name" value="CYTOCHROME C1 HEME LYASE"/>
    <property type="match status" value="1"/>
</dbReference>
<dbReference type="AlphaFoldDB" id="A0A0L8FQY0"/>
<dbReference type="OrthoDB" id="4243at2759"/>
<comment type="similarity">
    <text evidence="2 11">Belongs to the cytochrome c-type heme lyase family.</text>
</comment>
<dbReference type="GO" id="GO:0004408">
    <property type="term" value="F:holocytochrome-c synthase activity"/>
    <property type="evidence" value="ECO:0007669"/>
    <property type="project" value="UniProtKB-EC"/>
</dbReference>
<dbReference type="InterPro" id="IPR000511">
    <property type="entry name" value="Holocyt_c/c1_synthase"/>
</dbReference>
<evidence type="ECO:0000256" key="9">
    <source>
        <dbReference type="ARBA" id="ARBA00023239"/>
    </source>
</evidence>
<evidence type="ECO:0000256" key="5">
    <source>
        <dbReference type="ARBA" id="ARBA00022792"/>
    </source>
</evidence>
<evidence type="ECO:0000256" key="8">
    <source>
        <dbReference type="ARBA" id="ARBA00023136"/>
    </source>
</evidence>
<dbReference type="Pfam" id="PF01265">
    <property type="entry name" value="Cyto_heme_lyase"/>
    <property type="match status" value="1"/>
</dbReference>
<keyword evidence="9 11" id="KW-0456">Lyase</keyword>
<evidence type="ECO:0000256" key="2">
    <source>
        <dbReference type="ARBA" id="ARBA00007255"/>
    </source>
</evidence>
<keyword evidence="3 11" id="KW-0349">Heme</keyword>
<dbReference type="GO" id="GO:0046872">
    <property type="term" value="F:metal ion binding"/>
    <property type="evidence" value="ECO:0007669"/>
    <property type="project" value="UniProtKB-KW"/>
</dbReference>
<protein>
    <recommendedName>
        <fullName evidence="11">Holocytochrome c-type synthase</fullName>
        <ecNumber evidence="11">4.4.1.17</ecNumber>
    </recommendedName>
</protein>
<keyword evidence="7 11" id="KW-0496">Mitochondrion</keyword>
<evidence type="ECO:0000256" key="6">
    <source>
        <dbReference type="ARBA" id="ARBA00023004"/>
    </source>
</evidence>
<comment type="catalytic activity">
    <reaction evidence="10">
        <text>holo-[cytochrome c] = apo-[cytochrome c] + heme b</text>
        <dbReference type="Rhea" id="RHEA:22648"/>
        <dbReference type="Rhea" id="RHEA-COMP:10725"/>
        <dbReference type="Rhea" id="RHEA-COMP:10726"/>
        <dbReference type="ChEBI" id="CHEBI:29950"/>
        <dbReference type="ChEBI" id="CHEBI:60344"/>
        <dbReference type="ChEBI" id="CHEBI:83739"/>
        <dbReference type="EC" id="4.4.1.17"/>
    </reaction>
    <physiologicalReaction direction="right-to-left" evidence="10">
        <dbReference type="Rhea" id="RHEA:22650"/>
    </physiologicalReaction>
</comment>
<accession>A0A0L8FQY0</accession>
<organism evidence="13">
    <name type="scientific">Octopus bimaculoides</name>
    <name type="common">California two-spotted octopus</name>
    <dbReference type="NCBI Taxonomy" id="37653"/>
    <lineage>
        <taxon>Eukaryota</taxon>
        <taxon>Metazoa</taxon>
        <taxon>Spiralia</taxon>
        <taxon>Lophotrochozoa</taxon>
        <taxon>Mollusca</taxon>
        <taxon>Cephalopoda</taxon>
        <taxon>Coleoidea</taxon>
        <taxon>Octopodiformes</taxon>
        <taxon>Octopoda</taxon>
        <taxon>Incirrata</taxon>
        <taxon>Octopodidae</taxon>
        <taxon>Octopus</taxon>
    </lineage>
</organism>
<gene>
    <name evidence="13" type="ORF">OCBIM_22010589mg</name>
</gene>
<evidence type="ECO:0000256" key="4">
    <source>
        <dbReference type="ARBA" id="ARBA00022723"/>
    </source>
</evidence>
<keyword evidence="5 11" id="KW-0999">Mitochondrion inner membrane</keyword>
<dbReference type="EC" id="4.4.1.17" evidence="11"/>
<evidence type="ECO:0000256" key="7">
    <source>
        <dbReference type="ARBA" id="ARBA00023128"/>
    </source>
</evidence>
<evidence type="ECO:0000313" key="13">
    <source>
        <dbReference type="EMBL" id="KOF67062.1"/>
    </source>
</evidence>
<sequence>MGITNSSLLNFASVPIIHNATKQNSDSPMDSECTKPVPAECPMHQEINKPVPPPECPMHKEQSKSRSQQNQNNATSASPDGNKSSIPPSAATTAKAESYPSDCPMHNSGAGIPNVPTASSECPMNQATNENIDPANMMPPPNQRPSADQPFPLPLNREVSSIPKAGTNETWVYPSQQMFWNAMLRKGWQWHADDIKPKDMEYIVKIHNANNEQAWQEVLKWESFHFHYCDTPKLKKFGGKATEYSPRARIRQLLGYPLPFDRHDWIVDRCGRDVRYIIDYYDGGQVDMTNFQFTILDVRPAFDSWSACWDRMRASMLRWAASYMPKDQQNIETGSVPHIQPGSTQDSSSSPSSGNAS</sequence>
<evidence type="ECO:0000256" key="1">
    <source>
        <dbReference type="ARBA" id="ARBA00004273"/>
    </source>
</evidence>
<comment type="subcellular location">
    <subcellularLocation>
        <location evidence="1 11">Mitochondrion inner membrane</location>
    </subcellularLocation>
</comment>
<dbReference type="PANTHER" id="PTHR12743:SF0">
    <property type="entry name" value="HOLOCYTOCHROME C-TYPE SYNTHASE"/>
    <property type="match status" value="1"/>
</dbReference>
<dbReference type="GO" id="GO:0005743">
    <property type="term" value="C:mitochondrial inner membrane"/>
    <property type="evidence" value="ECO:0007669"/>
    <property type="project" value="UniProtKB-SubCell"/>
</dbReference>
<keyword evidence="6 11" id="KW-0408">Iron</keyword>
<dbReference type="EMBL" id="KQ427442">
    <property type="protein sequence ID" value="KOF67062.1"/>
    <property type="molecule type" value="Genomic_DNA"/>
</dbReference>
<feature type="compositionally biased region" description="Polar residues" evidence="12">
    <location>
        <begin position="116"/>
        <end position="131"/>
    </location>
</feature>
<dbReference type="KEGG" id="obi:106881756"/>